<reference evidence="2 3" key="1">
    <citation type="submission" date="2023-10" db="EMBL/GenBank/DDBJ databases">
        <title>Draft genome sequence of Xylaria bambusicola isolate GMP-LS, the root and basal stem rot pathogen of sugarcane in Indonesia.</title>
        <authorList>
            <person name="Selvaraj P."/>
            <person name="Muralishankar V."/>
            <person name="Muruganantham S."/>
            <person name="Sp S."/>
            <person name="Haryani S."/>
            <person name="Lau K.J.X."/>
            <person name="Naqvi N.I."/>
        </authorList>
    </citation>
    <scope>NUCLEOTIDE SEQUENCE [LARGE SCALE GENOMIC DNA]</scope>
    <source>
        <strain evidence="2">GMP-LS</strain>
    </source>
</reference>
<comment type="caution">
    <text evidence="2">The sequence shown here is derived from an EMBL/GenBank/DDBJ whole genome shotgun (WGS) entry which is preliminary data.</text>
</comment>
<evidence type="ECO:0000313" key="2">
    <source>
        <dbReference type="EMBL" id="KAK5635340.1"/>
    </source>
</evidence>
<feature type="signal peptide" evidence="1">
    <location>
        <begin position="1"/>
        <end position="27"/>
    </location>
</feature>
<keyword evidence="3" id="KW-1185">Reference proteome</keyword>
<protein>
    <submittedName>
        <fullName evidence="2">Uncharacterized protein</fullName>
    </submittedName>
</protein>
<gene>
    <name evidence="2" type="ORF">RRF57_011052</name>
</gene>
<feature type="chain" id="PRO_5042923764" evidence="1">
    <location>
        <begin position="28"/>
        <end position="66"/>
    </location>
</feature>
<dbReference type="EMBL" id="JAWHQM010000051">
    <property type="protein sequence ID" value="KAK5635340.1"/>
    <property type="molecule type" value="Genomic_DNA"/>
</dbReference>
<accession>A0AAN7UM56</accession>
<evidence type="ECO:0000313" key="3">
    <source>
        <dbReference type="Proteomes" id="UP001305414"/>
    </source>
</evidence>
<keyword evidence="1" id="KW-0732">Signal</keyword>
<dbReference type="AlphaFoldDB" id="A0AAN7UM56"/>
<proteinExistence type="predicted"/>
<dbReference type="Proteomes" id="UP001305414">
    <property type="component" value="Unassembled WGS sequence"/>
</dbReference>
<organism evidence="2 3">
    <name type="scientific">Xylaria bambusicola</name>
    <dbReference type="NCBI Taxonomy" id="326684"/>
    <lineage>
        <taxon>Eukaryota</taxon>
        <taxon>Fungi</taxon>
        <taxon>Dikarya</taxon>
        <taxon>Ascomycota</taxon>
        <taxon>Pezizomycotina</taxon>
        <taxon>Sordariomycetes</taxon>
        <taxon>Xylariomycetidae</taxon>
        <taxon>Xylariales</taxon>
        <taxon>Xylariaceae</taxon>
        <taxon>Xylaria</taxon>
    </lineage>
</organism>
<sequence>MHRATGCAHSLLRIALFLGLWSSLVEQQAPKGPEEDALESWPMGLELSWPNALRAACAAPVRVGAL</sequence>
<name>A0AAN7UM56_9PEZI</name>
<evidence type="ECO:0000256" key="1">
    <source>
        <dbReference type="SAM" id="SignalP"/>
    </source>
</evidence>